<evidence type="ECO:0008006" key="11">
    <source>
        <dbReference type="Google" id="ProtNLM"/>
    </source>
</evidence>
<accession>A0AAD2FCE2</accession>
<dbReference type="AlphaFoldDB" id="A0AAD2FCE2"/>
<feature type="transmembrane region" description="Helical" evidence="6">
    <location>
        <begin position="381"/>
        <end position="404"/>
    </location>
</feature>
<evidence type="ECO:0000259" key="8">
    <source>
        <dbReference type="Pfam" id="PF20710"/>
    </source>
</evidence>
<keyword evidence="5 6" id="KW-0472">Membrane</keyword>
<name>A0AAD2FCE2_9STRA</name>
<keyword evidence="4 6" id="KW-1133">Transmembrane helix</keyword>
<dbReference type="Pfam" id="PF00892">
    <property type="entry name" value="EamA"/>
    <property type="match status" value="1"/>
</dbReference>
<feature type="transmembrane region" description="Helical" evidence="6">
    <location>
        <begin position="485"/>
        <end position="508"/>
    </location>
</feature>
<feature type="transmembrane region" description="Helical" evidence="6">
    <location>
        <begin position="250"/>
        <end position="272"/>
    </location>
</feature>
<reference evidence="9" key="1">
    <citation type="submission" date="2023-08" db="EMBL/GenBank/DDBJ databases">
        <authorList>
            <person name="Audoor S."/>
            <person name="Bilcke G."/>
        </authorList>
    </citation>
    <scope>NUCLEOTIDE SEQUENCE</scope>
</reference>
<protein>
    <recommendedName>
        <fullName evidence="11">EamA domain-containing protein</fullName>
    </recommendedName>
</protein>
<dbReference type="GO" id="GO:0005886">
    <property type="term" value="C:plasma membrane"/>
    <property type="evidence" value="ECO:0007669"/>
    <property type="project" value="UniProtKB-SubCell"/>
</dbReference>
<comment type="subcellular location">
    <subcellularLocation>
        <location evidence="1">Cell membrane</location>
        <topology evidence="1">Multi-pass membrane protein</topology>
    </subcellularLocation>
</comment>
<organism evidence="9 10">
    <name type="scientific">Cylindrotheca closterium</name>
    <dbReference type="NCBI Taxonomy" id="2856"/>
    <lineage>
        <taxon>Eukaryota</taxon>
        <taxon>Sar</taxon>
        <taxon>Stramenopiles</taxon>
        <taxon>Ochrophyta</taxon>
        <taxon>Bacillariophyta</taxon>
        <taxon>Bacillariophyceae</taxon>
        <taxon>Bacillariophycidae</taxon>
        <taxon>Bacillariales</taxon>
        <taxon>Bacillariaceae</taxon>
        <taxon>Cylindrotheca</taxon>
    </lineage>
</organism>
<dbReference type="PANTHER" id="PTHR42920:SF5">
    <property type="entry name" value="EAMA DOMAIN-CONTAINING PROTEIN"/>
    <property type="match status" value="1"/>
</dbReference>
<feature type="transmembrane region" description="Helical" evidence="6">
    <location>
        <begin position="520"/>
        <end position="541"/>
    </location>
</feature>
<dbReference type="Gene3D" id="1.10.3730.20">
    <property type="match status" value="1"/>
</dbReference>
<keyword evidence="10" id="KW-1185">Reference proteome</keyword>
<feature type="transmembrane region" description="Helical" evidence="6">
    <location>
        <begin position="547"/>
        <end position="568"/>
    </location>
</feature>
<feature type="domain" description="EamA" evidence="7">
    <location>
        <begin position="493"/>
        <end position="564"/>
    </location>
</feature>
<dbReference type="PANTHER" id="PTHR42920">
    <property type="entry name" value="OS03G0707200 PROTEIN-RELATED"/>
    <property type="match status" value="1"/>
</dbReference>
<evidence type="ECO:0000259" key="7">
    <source>
        <dbReference type="Pfam" id="PF00892"/>
    </source>
</evidence>
<dbReference type="SUPFAM" id="SSF103481">
    <property type="entry name" value="Multidrug resistance efflux transporter EmrE"/>
    <property type="match status" value="2"/>
</dbReference>
<evidence type="ECO:0000256" key="6">
    <source>
        <dbReference type="SAM" id="Phobius"/>
    </source>
</evidence>
<gene>
    <name evidence="9" type="ORF">CYCCA115_LOCUS648</name>
</gene>
<evidence type="ECO:0000256" key="3">
    <source>
        <dbReference type="ARBA" id="ARBA00022692"/>
    </source>
</evidence>
<proteinExistence type="predicted"/>
<evidence type="ECO:0000256" key="2">
    <source>
        <dbReference type="ARBA" id="ARBA00022475"/>
    </source>
</evidence>
<keyword evidence="2" id="KW-1003">Cell membrane</keyword>
<dbReference type="InterPro" id="IPR051258">
    <property type="entry name" value="Diverse_Substrate_Transporter"/>
</dbReference>
<feature type="transmembrane region" description="Helical" evidence="6">
    <location>
        <begin position="353"/>
        <end position="369"/>
    </location>
</feature>
<evidence type="ECO:0000313" key="10">
    <source>
        <dbReference type="Proteomes" id="UP001295423"/>
    </source>
</evidence>
<evidence type="ECO:0000313" key="9">
    <source>
        <dbReference type="EMBL" id="CAJ1913118.1"/>
    </source>
</evidence>
<dbReference type="EMBL" id="CAKOGP040000001">
    <property type="protein sequence ID" value="CAJ1913118.1"/>
    <property type="molecule type" value="Genomic_DNA"/>
</dbReference>
<feature type="domain" description="DUF6824" evidence="8">
    <location>
        <begin position="43"/>
        <end position="129"/>
    </location>
</feature>
<evidence type="ECO:0000256" key="4">
    <source>
        <dbReference type="ARBA" id="ARBA00022989"/>
    </source>
</evidence>
<evidence type="ECO:0000256" key="1">
    <source>
        <dbReference type="ARBA" id="ARBA00004651"/>
    </source>
</evidence>
<dbReference type="InterPro" id="IPR037185">
    <property type="entry name" value="EmrE-like"/>
</dbReference>
<dbReference type="InterPro" id="IPR000620">
    <property type="entry name" value="EamA_dom"/>
</dbReference>
<evidence type="ECO:0000256" key="5">
    <source>
        <dbReference type="ARBA" id="ARBA00023136"/>
    </source>
</evidence>
<comment type="caution">
    <text evidence="9">The sequence shown here is derived from an EMBL/GenBank/DDBJ whole genome shotgun (WGS) entry which is preliminary data.</text>
</comment>
<dbReference type="Pfam" id="PF20710">
    <property type="entry name" value="DUF6824"/>
    <property type="match status" value="1"/>
</dbReference>
<dbReference type="Proteomes" id="UP001295423">
    <property type="component" value="Unassembled WGS sequence"/>
</dbReference>
<keyword evidence="3 6" id="KW-0812">Transmembrane</keyword>
<sequence>MDMKTTPIKIKIAKKRIRRPRRELPEDLSDLFIADGDRPSDLDVIAGRGGGSNHHEGNKRYWRRILAERPGYKQLGKNDNTSKNEISEGIYMYILSTGGRFLQLDTRTEKWFMIPKKISLDKIKQALRDKYVPHFLKGETIPPMAERLQASSAPTVANTSSHQATAHAAPQSKRKIGLLLAAGAICLAEKGSVCNAYQTNINYGLTVPRRRGIPITKSWISGTTRHVDSMQAWGTFEPAIRLVYKIQPEVPSFVLSLAYYIIATIPLCILAWRETPPDLENVETESEIKSNFSQLWGGLELGTYLFVGNALQVIGLRTVPSDRAAFLLQLTTIFVPLVQSILARNLLLIPAKTWVACCVALAGVALIGVENADGDVSFASFSLDLLQFSAGDQCIMLAAFVYTFHCIRLEKYAKEIPSAIRLAAAKASTETGWSALAVGAGLIAAAQTGTLENPVLGGLQTSGRGILEYTETFLDFLDSMQDVDISQYVTLAGSLSWIGLVTVAYTISAQTYGQSRVPPSTANLIYTLQPIFTALLAYLLLGETLSYTGLAGGTLIGSAVLLVVAEVGNGEPGGVSRSIDSTKL</sequence>
<feature type="transmembrane region" description="Helical" evidence="6">
    <location>
        <begin position="326"/>
        <end position="347"/>
    </location>
</feature>
<dbReference type="InterPro" id="IPR049227">
    <property type="entry name" value="DUF6824"/>
</dbReference>